<dbReference type="AlphaFoldDB" id="A0A853IN75"/>
<dbReference type="EMBL" id="JACCKB010000530">
    <property type="protein sequence ID" value="NYZ70465.1"/>
    <property type="molecule type" value="Genomic_DNA"/>
</dbReference>
<dbReference type="EMBL" id="JACCKB010000409">
    <property type="protein sequence ID" value="NYZ70316.1"/>
    <property type="molecule type" value="Genomic_DNA"/>
</dbReference>
<protein>
    <submittedName>
        <fullName evidence="2">Uncharacterized protein</fullName>
    </submittedName>
</protein>
<feature type="non-terminal residue" evidence="2">
    <location>
        <position position="1"/>
    </location>
</feature>
<organism evidence="2 3">
    <name type="scientific">Spartinivicinus marinus</name>
    <dbReference type="NCBI Taxonomy" id="2994442"/>
    <lineage>
        <taxon>Bacteria</taxon>
        <taxon>Pseudomonadati</taxon>
        <taxon>Pseudomonadota</taxon>
        <taxon>Gammaproteobacteria</taxon>
        <taxon>Oceanospirillales</taxon>
        <taxon>Zooshikellaceae</taxon>
        <taxon>Spartinivicinus</taxon>
    </lineage>
</organism>
<comment type="caution">
    <text evidence="2">The sequence shown here is derived from an EMBL/GenBank/DDBJ whole genome shotgun (WGS) entry which is preliminary data.</text>
</comment>
<name>A0A853IN75_9GAMM</name>
<evidence type="ECO:0000313" key="3">
    <source>
        <dbReference type="Proteomes" id="UP000569732"/>
    </source>
</evidence>
<evidence type="ECO:0000313" key="1">
    <source>
        <dbReference type="EMBL" id="NYZ70316.1"/>
    </source>
</evidence>
<keyword evidence="3" id="KW-1185">Reference proteome</keyword>
<evidence type="ECO:0000313" key="2">
    <source>
        <dbReference type="EMBL" id="NYZ70465.1"/>
    </source>
</evidence>
<reference evidence="2 3" key="1">
    <citation type="submission" date="2020-07" db="EMBL/GenBank/DDBJ databases">
        <title>Endozoicomonas sp. nov., isolated from sediment.</title>
        <authorList>
            <person name="Gu T."/>
        </authorList>
    </citation>
    <scope>NUCLEOTIDE SEQUENCE [LARGE SCALE GENOMIC DNA]</scope>
    <source>
        <strain evidence="2 3">SM1973</strain>
    </source>
</reference>
<proteinExistence type="predicted"/>
<dbReference type="RefSeq" id="WP_180572189.1">
    <property type="nucleotide sequence ID" value="NZ_JACCKB010000409.1"/>
</dbReference>
<dbReference type="Proteomes" id="UP000569732">
    <property type="component" value="Unassembled WGS sequence"/>
</dbReference>
<gene>
    <name evidence="1" type="ORF">H0A36_30355</name>
    <name evidence="2" type="ORF">H0A36_31115</name>
</gene>
<accession>A0A853IN75</accession>
<sequence length="70" mass="7865">VVHLELTIEFGEKMFLFTSKNLGKPLTIIAFGIQVGKPEKIKSSHTSRVQITGLTKQEADLLIKNLKKEE</sequence>
<dbReference type="Gene3D" id="3.30.1360.200">
    <property type="match status" value="1"/>
</dbReference>